<dbReference type="PANTHER" id="PTHR30251:SF0">
    <property type="entry name" value="FIMBRIAL CHAPERONE PROTEIN ELFD-RELATED"/>
    <property type="match status" value="1"/>
</dbReference>
<sequence length="234" mass="26771">MFKKILFLIALLMTSSVFANGISLNKSRIIFSHKDVSQDIQLINDSNHPLIVQTTMLGEDKKSQNNNFIVLPPLFRVEANSGYSVRIRPNDYSNLPKDRESLFYFKARAIPPTSKNNEQENKLSVVFVTAIVIKAFYRPEGISAPKTSDYEKITINKNNGKWVIDNPTPFNMTIVDFTYNGNELKETILIPPFNKYVLDKIKFNGEKMSGGWRFMNDYGSATDVYHYKYGSVDN</sequence>
<evidence type="ECO:0000256" key="1">
    <source>
        <dbReference type="ARBA" id="ARBA00004418"/>
    </source>
</evidence>
<dbReference type="InterPro" id="IPR013783">
    <property type="entry name" value="Ig-like_fold"/>
</dbReference>
<dbReference type="RefSeq" id="WP_004925934.1">
    <property type="nucleotide sequence ID" value="NZ_DS607679.1"/>
</dbReference>
<dbReference type="GO" id="GO:0030288">
    <property type="term" value="C:outer membrane-bounded periplasmic space"/>
    <property type="evidence" value="ECO:0007669"/>
    <property type="project" value="InterPro"/>
</dbReference>
<keyword evidence="4" id="KW-0574">Periplasm</keyword>
<dbReference type="PANTHER" id="PTHR30251">
    <property type="entry name" value="PILUS ASSEMBLY CHAPERONE"/>
    <property type="match status" value="1"/>
</dbReference>
<name>A0AA86YFN6_PROST</name>
<keyword evidence="5" id="KW-0143">Chaperone</keyword>
<dbReference type="InterPro" id="IPR036316">
    <property type="entry name" value="Pili_assmbl_chap_C_dom_sf"/>
</dbReference>
<dbReference type="GO" id="GO:0071555">
    <property type="term" value="P:cell wall organization"/>
    <property type="evidence" value="ECO:0007669"/>
    <property type="project" value="InterPro"/>
</dbReference>
<evidence type="ECO:0000256" key="5">
    <source>
        <dbReference type="ARBA" id="ARBA00023186"/>
    </source>
</evidence>
<dbReference type="EMBL" id="ABJD02000103">
    <property type="protein sequence ID" value="EDU57988.1"/>
    <property type="molecule type" value="Genomic_DNA"/>
</dbReference>
<comment type="caution">
    <text evidence="9">The sequence shown here is derived from an EMBL/GenBank/DDBJ whole genome shotgun (WGS) entry which is preliminary data.</text>
</comment>
<gene>
    <name evidence="9" type="ORF">PROSTU_04040</name>
</gene>
<evidence type="ECO:0000313" key="10">
    <source>
        <dbReference type="Proteomes" id="UP000004506"/>
    </source>
</evidence>
<evidence type="ECO:0000259" key="7">
    <source>
        <dbReference type="Pfam" id="PF00345"/>
    </source>
</evidence>
<dbReference type="Pfam" id="PF02753">
    <property type="entry name" value="PapD_C"/>
    <property type="match status" value="1"/>
</dbReference>
<reference evidence="10" key="2">
    <citation type="submission" date="2008-04" db="EMBL/GenBank/DDBJ databases">
        <title>Draft genome sequence of Providencia stuartii(ATCC 25827).</title>
        <authorList>
            <person name="Sudarsanam P."/>
            <person name="Ley R."/>
            <person name="Guruge J."/>
            <person name="Turnbaugh P.J."/>
            <person name="Mahowald M."/>
            <person name="Liep D."/>
            <person name="Gordon J."/>
        </authorList>
    </citation>
    <scope>NUCLEOTIDE SEQUENCE [LARGE SCALE GENOMIC DNA]</scope>
    <source>
        <strain evidence="10">ATCC 25827</strain>
    </source>
</reference>
<keyword evidence="3 6" id="KW-0732">Signal</keyword>
<feature type="domain" description="Pili assembly chaperone N-terminal" evidence="7">
    <location>
        <begin position="21"/>
        <end position="142"/>
    </location>
</feature>
<evidence type="ECO:0000313" key="9">
    <source>
        <dbReference type="EMBL" id="EDU57988.1"/>
    </source>
</evidence>
<dbReference type="Pfam" id="PF00345">
    <property type="entry name" value="PapD_N"/>
    <property type="match status" value="1"/>
</dbReference>
<dbReference type="InterPro" id="IPR001829">
    <property type="entry name" value="Pili_assmbl_chaperone_bac"/>
</dbReference>
<evidence type="ECO:0000259" key="8">
    <source>
        <dbReference type="Pfam" id="PF02753"/>
    </source>
</evidence>
<dbReference type="Gene3D" id="2.60.40.10">
    <property type="entry name" value="Immunoglobulins"/>
    <property type="match status" value="2"/>
</dbReference>
<reference evidence="9 10" key="3">
    <citation type="submission" date="2008-05" db="EMBL/GenBank/DDBJ databases">
        <authorList>
            <person name="Fulton L."/>
            <person name="Clifton S."/>
            <person name="Fulton B."/>
            <person name="Xu J."/>
            <person name="Minx P."/>
            <person name="Pepin K.H."/>
            <person name="Johnson M."/>
            <person name="Thiruvilangam P."/>
            <person name="Bhonagiri V."/>
            <person name="Nash W.E."/>
            <person name="Mardis E.R."/>
            <person name="Wilson R.K."/>
        </authorList>
    </citation>
    <scope>NUCLEOTIDE SEQUENCE [LARGE SCALE GENOMIC DNA]</scope>
    <source>
        <strain evidence="9 10">ATCC 25827</strain>
    </source>
</reference>
<dbReference type="InterPro" id="IPR016147">
    <property type="entry name" value="Pili_assmbl_chaperone_N"/>
</dbReference>
<protein>
    <submittedName>
        <fullName evidence="9">Gram-negative pili assembly chaperone domain protein</fullName>
    </submittedName>
</protein>
<proteinExistence type="inferred from homology"/>
<comment type="subcellular location">
    <subcellularLocation>
        <location evidence="1">Periplasm</location>
    </subcellularLocation>
</comment>
<dbReference type="InterPro" id="IPR016148">
    <property type="entry name" value="Pili_assmbl_chaperone_C"/>
</dbReference>
<feature type="chain" id="PRO_5041668041" evidence="6">
    <location>
        <begin position="20"/>
        <end position="234"/>
    </location>
</feature>
<dbReference type="PRINTS" id="PR00969">
    <property type="entry name" value="CHAPERONPILI"/>
</dbReference>
<organism evidence="9 10">
    <name type="scientific">Providencia stuartii ATCC 25827</name>
    <dbReference type="NCBI Taxonomy" id="471874"/>
    <lineage>
        <taxon>Bacteria</taxon>
        <taxon>Pseudomonadati</taxon>
        <taxon>Pseudomonadota</taxon>
        <taxon>Gammaproteobacteria</taxon>
        <taxon>Enterobacterales</taxon>
        <taxon>Morganellaceae</taxon>
        <taxon>Providencia</taxon>
    </lineage>
</organism>
<evidence type="ECO:0000256" key="2">
    <source>
        <dbReference type="ARBA" id="ARBA00007399"/>
    </source>
</evidence>
<reference evidence="10" key="1">
    <citation type="submission" date="2008-04" db="EMBL/GenBank/DDBJ databases">
        <title>Draft genome sequence of Providencia stuartii (ATCC 25827).</title>
        <authorList>
            <person name="Sudarsanam P."/>
            <person name="Ley R."/>
            <person name="Guruge J."/>
            <person name="Turnbaugh P.J."/>
            <person name="Mahowald M."/>
            <person name="Liep D."/>
            <person name="Gordon J."/>
        </authorList>
    </citation>
    <scope>NUCLEOTIDE SEQUENCE [LARGE SCALE GENOMIC DNA]</scope>
    <source>
        <strain evidence="10">ATCC 25827</strain>
    </source>
</reference>
<dbReference type="InterPro" id="IPR008962">
    <property type="entry name" value="PapD-like_sf"/>
</dbReference>
<dbReference type="SUPFAM" id="SSF49354">
    <property type="entry name" value="PapD-like"/>
    <property type="match status" value="1"/>
</dbReference>
<comment type="similarity">
    <text evidence="2">Belongs to the periplasmic pilus chaperone family.</text>
</comment>
<dbReference type="SUPFAM" id="SSF49584">
    <property type="entry name" value="Periplasmic chaperone C-domain"/>
    <property type="match status" value="1"/>
</dbReference>
<accession>A0AA86YFN6</accession>
<evidence type="ECO:0000256" key="4">
    <source>
        <dbReference type="ARBA" id="ARBA00022764"/>
    </source>
</evidence>
<feature type="domain" description="Pili assembly chaperone C-terminal" evidence="8">
    <location>
        <begin position="164"/>
        <end position="222"/>
    </location>
</feature>
<dbReference type="Proteomes" id="UP000004506">
    <property type="component" value="Unassembled WGS sequence"/>
</dbReference>
<dbReference type="AlphaFoldDB" id="A0AA86YFN6"/>
<evidence type="ECO:0000256" key="6">
    <source>
        <dbReference type="SAM" id="SignalP"/>
    </source>
</evidence>
<feature type="signal peptide" evidence="6">
    <location>
        <begin position="1"/>
        <end position="19"/>
    </location>
</feature>
<dbReference type="InterPro" id="IPR050643">
    <property type="entry name" value="Periplasmic_pilus_chap"/>
</dbReference>
<evidence type="ECO:0000256" key="3">
    <source>
        <dbReference type="ARBA" id="ARBA00022729"/>
    </source>
</evidence>